<comment type="caution">
    <text evidence="2">The sequence shown here is derived from an EMBL/GenBank/DDBJ whole genome shotgun (WGS) entry which is preliminary data.</text>
</comment>
<name>A0A318NDZ5_9ACTN</name>
<dbReference type="PANTHER" id="PTHR43355:SF2">
    <property type="entry name" value="FLAVIN REDUCTASE (NADPH)"/>
    <property type="match status" value="1"/>
</dbReference>
<dbReference type="OrthoDB" id="3191258at2"/>
<reference evidence="2 3" key="1">
    <citation type="submission" date="2018-03" db="EMBL/GenBank/DDBJ databases">
        <title>Bioinformatic expansion and discovery of thiopeptide antibiotics.</title>
        <authorList>
            <person name="Schwalen C.J."/>
            <person name="Hudson G.A."/>
            <person name="Mitchell D.A."/>
        </authorList>
    </citation>
    <scope>NUCLEOTIDE SEQUENCE [LARGE SCALE GENOMIC DNA]</scope>
    <source>
        <strain evidence="2 3">NRRL 8041</strain>
    </source>
</reference>
<dbReference type="SUPFAM" id="SSF51735">
    <property type="entry name" value="NAD(P)-binding Rossmann-fold domains"/>
    <property type="match status" value="1"/>
</dbReference>
<gene>
    <name evidence="2" type="ORF">C7C45_23740</name>
</gene>
<accession>A0A318NDZ5</accession>
<dbReference type="PANTHER" id="PTHR43355">
    <property type="entry name" value="FLAVIN REDUCTASE (NADPH)"/>
    <property type="match status" value="1"/>
</dbReference>
<dbReference type="Gene3D" id="3.40.50.720">
    <property type="entry name" value="NAD(P)-binding Rossmann-like Domain"/>
    <property type="match status" value="1"/>
</dbReference>
<dbReference type="AlphaFoldDB" id="A0A318NDZ5"/>
<keyword evidence="3" id="KW-1185">Reference proteome</keyword>
<dbReference type="InterPro" id="IPR016040">
    <property type="entry name" value="NAD(P)-bd_dom"/>
</dbReference>
<dbReference type="Proteomes" id="UP000248333">
    <property type="component" value="Unassembled WGS sequence"/>
</dbReference>
<dbReference type="EMBL" id="PYBV01000030">
    <property type="protein sequence ID" value="PYC66901.1"/>
    <property type="molecule type" value="Genomic_DNA"/>
</dbReference>
<evidence type="ECO:0000313" key="2">
    <source>
        <dbReference type="EMBL" id="PYC66901.1"/>
    </source>
</evidence>
<dbReference type="GO" id="GO:0016646">
    <property type="term" value="F:oxidoreductase activity, acting on the CH-NH group of donors, NAD or NADP as acceptor"/>
    <property type="evidence" value="ECO:0007669"/>
    <property type="project" value="TreeGrafter"/>
</dbReference>
<feature type="domain" description="NAD(P)-binding" evidence="1">
    <location>
        <begin position="7"/>
        <end position="200"/>
    </location>
</feature>
<sequence length="227" mass="23838">MRITVFGAAGNTGSRIVAEALSRGHDVTAVVRDPGRLTQLPPAAIRRVGDAADVESVVELSAGQDVVVTATRPATGYEHELAAVAKALLAGLSRTGVRLLAVGGAGSLTVPGSDGRLVVDDPAYVPPAWRAIALACNDQLAVFRASTEVDWTYLSPPAILQPGERTGSYRLGADELLVDSAGTSTISSEDFAVALLDEVERPRHRRTRFTVARTSERLASPTEAADR</sequence>
<organism evidence="2 3">
    <name type="scientific">Micromonospora arborensis</name>
    <dbReference type="NCBI Taxonomy" id="2116518"/>
    <lineage>
        <taxon>Bacteria</taxon>
        <taxon>Bacillati</taxon>
        <taxon>Actinomycetota</taxon>
        <taxon>Actinomycetes</taxon>
        <taxon>Micromonosporales</taxon>
        <taxon>Micromonosporaceae</taxon>
        <taxon>Micromonospora</taxon>
    </lineage>
</organism>
<dbReference type="Pfam" id="PF13460">
    <property type="entry name" value="NAD_binding_10"/>
    <property type="match status" value="1"/>
</dbReference>
<evidence type="ECO:0000259" key="1">
    <source>
        <dbReference type="Pfam" id="PF13460"/>
    </source>
</evidence>
<proteinExistence type="predicted"/>
<evidence type="ECO:0000313" key="3">
    <source>
        <dbReference type="Proteomes" id="UP000248333"/>
    </source>
</evidence>
<dbReference type="InterPro" id="IPR036291">
    <property type="entry name" value="NAD(P)-bd_dom_sf"/>
</dbReference>
<protein>
    <submittedName>
        <fullName evidence="2">NADH-flavin reductase</fullName>
    </submittedName>
</protein>
<dbReference type="RefSeq" id="WP_110565903.1">
    <property type="nucleotide sequence ID" value="NZ_PYBV01000030.1"/>
</dbReference>
<dbReference type="InterPro" id="IPR051606">
    <property type="entry name" value="Polyketide_Oxido-like"/>
</dbReference>